<dbReference type="EMBL" id="SGXA01000002">
    <property type="protein sequence ID" value="RZS70959.1"/>
    <property type="molecule type" value="Genomic_DNA"/>
</dbReference>
<organism evidence="1 2">
    <name type="scientific">Pseudobacter ginsenosidimutans</name>
    <dbReference type="NCBI Taxonomy" id="661488"/>
    <lineage>
        <taxon>Bacteria</taxon>
        <taxon>Pseudomonadati</taxon>
        <taxon>Bacteroidota</taxon>
        <taxon>Chitinophagia</taxon>
        <taxon>Chitinophagales</taxon>
        <taxon>Chitinophagaceae</taxon>
        <taxon>Pseudobacter</taxon>
    </lineage>
</organism>
<dbReference type="Proteomes" id="UP000293874">
    <property type="component" value="Unassembled WGS sequence"/>
</dbReference>
<protein>
    <submittedName>
        <fullName evidence="1">Uncharacterized protein</fullName>
    </submittedName>
</protein>
<reference evidence="1 2" key="1">
    <citation type="submission" date="2019-02" db="EMBL/GenBank/DDBJ databases">
        <title>Genomic Encyclopedia of Type Strains, Phase IV (KMG-IV): sequencing the most valuable type-strain genomes for metagenomic binning, comparative biology and taxonomic classification.</title>
        <authorList>
            <person name="Goeker M."/>
        </authorList>
    </citation>
    <scope>NUCLEOTIDE SEQUENCE [LARGE SCALE GENOMIC DNA]</scope>
    <source>
        <strain evidence="1 2">DSM 18116</strain>
    </source>
</reference>
<evidence type="ECO:0000313" key="2">
    <source>
        <dbReference type="Proteomes" id="UP000293874"/>
    </source>
</evidence>
<name>A0A4Q7MSU4_9BACT</name>
<evidence type="ECO:0000313" key="1">
    <source>
        <dbReference type="EMBL" id="RZS70959.1"/>
    </source>
</evidence>
<accession>A0A4Q7MSU4</accession>
<gene>
    <name evidence="1" type="ORF">EV199_2858</name>
</gene>
<keyword evidence="2" id="KW-1185">Reference proteome</keyword>
<dbReference type="AlphaFoldDB" id="A0A4Q7MSU4"/>
<sequence>MKLKMPLHYPYVVFDFPEAGTSPNKVTFIRTDRRIGNSRITALYAGYSSFREKVLSGSEVPQRITRQPHMRISMIPGFQTRKPDNGNINLKL</sequence>
<comment type="caution">
    <text evidence="1">The sequence shown here is derived from an EMBL/GenBank/DDBJ whole genome shotgun (WGS) entry which is preliminary data.</text>
</comment>
<proteinExistence type="predicted"/>